<feature type="region of interest" description="Disordered" evidence="13">
    <location>
        <begin position="343"/>
        <end position="369"/>
    </location>
</feature>
<keyword evidence="4" id="KW-0964">Secreted</keyword>
<name>A0AAV6U745_9ARAC</name>
<feature type="repeat" description="ANK" evidence="12">
    <location>
        <begin position="209"/>
        <end position="242"/>
    </location>
</feature>
<keyword evidence="3" id="KW-0268">Exocytosis</keyword>
<feature type="compositionally biased region" description="Basic and acidic residues" evidence="13">
    <location>
        <begin position="345"/>
        <end position="364"/>
    </location>
</feature>
<dbReference type="Proteomes" id="UP000827092">
    <property type="component" value="Unassembled WGS sequence"/>
</dbReference>
<evidence type="ECO:0000256" key="10">
    <source>
        <dbReference type="ARBA" id="ARBA00023043"/>
    </source>
</evidence>
<dbReference type="GO" id="GO:0005576">
    <property type="term" value="C:extracellular region"/>
    <property type="evidence" value="ECO:0007669"/>
    <property type="project" value="UniProtKB-SubCell"/>
</dbReference>
<evidence type="ECO:0000256" key="12">
    <source>
        <dbReference type="PROSITE-ProRule" id="PRU00023"/>
    </source>
</evidence>
<keyword evidence="7" id="KW-0528">Neurotoxin</keyword>
<dbReference type="SUPFAM" id="SSF48403">
    <property type="entry name" value="Ankyrin repeat"/>
    <property type="match status" value="1"/>
</dbReference>
<keyword evidence="6" id="KW-0800">Toxin</keyword>
<dbReference type="InterPro" id="IPR002110">
    <property type="entry name" value="Ankyrin_rpt"/>
</dbReference>
<feature type="compositionally biased region" description="Polar residues" evidence="13">
    <location>
        <begin position="43"/>
        <end position="61"/>
    </location>
</feature>
<protein>
    <submittedName>
        <fullName evidence="14">Uncharacterized protein</fullName>
    </submittedName>
</protein>
<dbReference type="PROSITE" id="PS50297">
    <property type="entry name" value="ANK_REP_REGION"/>
    <property type="match status" value="2"/>
</dbReference>
<evidence type="ECO:0000313" key="15">
    <source>
        <dbReference type="Proteomes" id="UP000827092"/>
    </source>
</evidence>
<dbReference type="SMART" id="SM00248">
    <property type="entry name" value="ANK"/>
    <property type="match status" value="6"/>
</dbReference>
<evidence type="ECO:0000256" key="11">
    <source>
        <dbReference type="ARBA" id="ARBA00023298"/>
    </source>
</evidence>
<dbReference type="GO" id="GO:0051059">
    <property type="term" value="F:NF-kappaB binding"/>
    <property type="evidence" value="ECO:0007669"/>
    <property type="project" value="TreeGrafter"/>
</dbReference>
<comment type="subcellular location">
    <subcellularLocation>
        <location evidence="2">Secreted</location>
    </subcellularLocation>
    <subcellularLocation>
        <location evidence="1">Target cell membrane</location>
    </subcellularLocation>
</comment>
<dbReference type="GO" id="GO:0071356">
    <property type="term" value="P:cellular response to tumor necrosis factor"/>
    <property type="evidence" value="ECO:0007669"/>
    <property type="project" value="TreeGrafter"/>
</dbReference>
<organism evidence="14 15">
    <name type="scientific">Oedothorax gibbosus</name>
    <dbReference type="NCBI Taxonomy" id="931172"/>
    <lineage>
        <taxon>Eukaryota</taxon>
        <taxon>Metazoa</taxon>
        <taxon>Ecdysozoa</taxon>
        <taxon>Arthropoda</taxon>
        <taxon>Chelicerata</taxon>
        <taxon>Arachnida</taxon>
        <taxon>Araneae</taxon>
        <taxon>Araneomorphae</taxon>
        <taxon>Entelegynae</taxon>
        <taxon>Araneoidea</taxon>
        <taxon>Linyphiidae</taxon>
        <taxon>Erigoninae</taxon>
        <taxon>Oedothorax</taxon>
    </lineage>
</organism>
<dbReference type="EMBL" id="JAFNEN010000604">
    <property type="protein sequence ID" value="KAG8179770.1"/>
    <property type="molecule type" value="Genomic_DNA"/>
</dbReference>
<accession>A0AAV6U745</accession>
<sequence length="387" mass="43055">MNLQFDKDSVLSADAVLVEVQSSESTQSVPIVESSGKKRKLSSESSTNQENATNVQKSAMNPQELAMNPQELAMNPQEITSGQIFIPVISESGDPLYHLPVLTCIEGYHEDAAKPAKKVLDEKELKSLRIQMAMLSDLDGDRPIHIAVVQEKVKIVRKLCALMLKAGISLDIVNYNRQTPLHLAVMVGNKELVVLLLKCGACFSLRDRRGNTVLHLAVKSNAKKDMLALLLERSEAKSIINMLDYEGYSALHYSVIIGNGCLMRCFHKYKADMNVPDGKSGRSPLIHAILFQNDEMVRLLLECGADPDTADYSGRSAFEMALLASNKRIVKLVEKNMSSKNLVQTKDRTDAGYRTSDRSPKTDCSEITNRRSKRVCRSNTYPEYEES</sequence>
<dbReference type="Pfam" id="PF12796">
    <property type="entry name" value="Ank_2"/>
    <property type="match status" value="2"/>
</dbReference>
<evidence type="ECO:0000256" key="3">
    <source>
        <dbReference type="ARBA" id="ARBA00022483"/>
    </source>
</evidence>
<dbReference type="PRINTS" id="PR01415">
    <property type="entry name" value="ANKYRIN"/>
</dbReference>
<dbReference type="PROSITE" id="PS50088">
    <property type="entry name" value="ANK_REPEAT"/>
    <property type="match status" value="4"/>
</dbReference>
<keyword evidence="8" id="KW-0677">Repeat</keyword>
<keyword evidence="10 12" id="KW-0040">ANK repeat</keyword>
<dbReference type="GO" id="GO:0044231">
    <property type="term" value="C:host cell presynaptic membrane"/>
    <property type="evidence" value="ECO:0007669"/>
    <property type="project" value="UniProtKB-KW"/>
</dbReference>
<dbReference type="PANTHER" id="PTHR46680">
    <property type="entry name" value="NF-KAPPA-B INHIBITOR ALPHA"/>
    <property type="match status" value="1"/>
</dbReference>
<dbReference type="InterPro" id="IPR036770">
    <property type="entry name" value="Ankyrin_rpt-contain_sf"/>
</dbReference>
<evidence type="ECO:0000256" key="9">
    <source>
        <dbReference type="ARBA" id="ARBA00023028"/>
    </source>
</evidence>
<reference evidence="14 15" key="1">
    <citation type="journal article" date="2022" name="Nat. Ecol. Evol.">
        <title>A masculinizing supergene underlies an exaggerated male reproductive morph in a spider.</title>
        <authorList>
            <person name="Hendrickx F."/>
            <person name="De Corte Z."/>
            <person name="Sonet G."/>
            <person name="Van Belleghem S.M."/>
            <person name="Kostlbacher S."/>
            <person name="Vangestel C."/>
        </authorList>
    </citation>
    <scope>NUCLEOTIDE SEQUENCE [LARGE SCALE GENOMIC DNA]</scope>
    <source>
        <strain evidence="14">W744_W776</strain>
    </source>
</reference>
<keyword evidence="9" id="KW-0638">Presynaptic neurotoxin</keyword>
<feature type="repeat" description="ANK" evidence="12">
    <location>
        <begin position="176"/>
        <end position="208"/>
    </location>
</feature>
<evidence type="ECO:0000256" key="5">
    <source>
        <dbReference type="ARBA" id="ARBA00022537"/>
    </source>
</evidence>
<dbReference type="Pfam" id="PF00023">
    <property type="entry name" value="Ank"/>
    <property type="match status" value="1"/>
</dbReference>
<keyword evidence="11" id="KW-1053">Target membrane</keyword>
<evidence type="ECO:0000256" key="8">
    <source>
        <dbReference type="ARBA" id="ARBA00022737"/>
    </source>
</evidence>
<dbReference type="Gene3D" id="1.25.40.20">
    <property type="entry name" value="Ankyrin repeat-containing domain"/>
    <property type="match status" value="1"/>
</dbReference>
<dbReference type="GO" id="GO:0006887">
    <property type="term" value="P:exocytosis"/>
    <property type="evidence" value="ECO:0007669"/>
    <property type="project" value="UniProtKB-KW"/>
</dbReference>
<dbReference type="GO" id="GO:0044218">
    <property type="term" value="C:other organism cell membrane"/>
    <property type="evidence" value="ECO:0007669"/>
    <property type="project" value="UniProtKB-KW"/>
</dbReference>
<gene>
    <name evidence="14" type="ORF">JTE90_022945</name>
</gene>
<evidence type="ECO:0000256" key="6">
    <source>
        <dbReference type="ARBA" id="ARBA00022656"/>
    </source>
</evidence>
<evidence type="ECO:0000256" key="13">
    <source>
        <dbReference type="SAM" id="MobiDB-lite"/>
    </source>
</evidence>
<feature type="region of interest" description="Disordered" evidence="13">
    <location>
        <begin position="20"/>
        <end position="61"/>
    </location>
</feature>
<dbReference type="GO" id="GO:0005829">
    <property type="term" value="C:cytosol"/>
    <property type="evidence" value="ECO:0007669"/>
    <property type="project" value="TreeGrafter"/>
</dbReference>
<comment type="caution">
    <text evidence="14">The sequence shown here is derived from an EMBL/GenBank/DDBJ whole genome shotgun (WGS) entry which is preliminary data.</text>
</comment>
<proteinExistence type="predicted"/>
<evidence type="ECO:0000256" key="7">
    <source>
        <dbReference type="ARBA" id="ARBA00022699"/>
    </source>
</evidence>
<dbReference type="InterPro" id="IPR051070">
    <property type="entry name" value="NF-kappa-B_inhibitor"/>
</dbReference>
<keyword evidence="15" id="KW-1185">Reference proteome</keyword>
<evidence type="ECO:0000313" key="14">
    <source>
        <dbReference type="EMBL" id="KAG8179770.1"/>
    </source>
</evidence>
<dbReference type="PANTHER" id="PTHR46680:SF3">
    <property type="entry name" value="NF-KAPPA-B INHIBITOR CACTUS"/>
    <property type="match status" value="1"/>
</dbReference>
<dbReference type="AlphaFoldDB" id="A0AAV6U745"/>
<evidence type="ECO:0000256" key="4">
    <source>
        <dbReference type="ARBA" id="ARBA00022525"/>
    </source>
</evidence>
<feature type="repeat" description="ANK" evidence="12">
    <location>
        <begin position="280"/>
        <end position="312"/>
    </location>
</feature>
<keyword evidence="5" id="KW-1052">Target cell membrane</keyword>
<feature type="repeat" description="ANK" evidence="12">
    <location>
        <begin position="139"/>
        <end position="175"/>
    </location>
</feature>
<feature type="compositionally biased region" description="Low complexity" evidence="13">
    <location>
        <begin position="20"/>
        <end position="29"/>
    </location>
</feature>
<evidence type="ECO:0000256" key="1">
    <source>
        <dbReference type="ARBA" id="ARBA00004175"/>
    </source>
</evidence>
<keyword evidence="11" id="KW-0472">Membrane</keyword>
<evidence type="ECO:0000256" key="2">
    <source>
        <dbReference type="ARBA" id="ARBA00004613"/>
    </source>
</evidence>
<dbReference type="GO" id="GO:0090729">
    <property type="term" value="F:toxin activity"/>
    <property type="evidence" value="ECO:0007669"/>
    <property type="project" value="UniProtKB-KW"/>
</dbReference>